<dbReference type="EMBL" id="BMAW01053598">
    <property type="protein sequence ID" value="GFS91829.1"/>
    <property type="molecule type" value="Genomic_DNA"/>
</dbReference>
<dbReference type="Gene3D" id="3.80.10.10">
    <property type="entry name" value="Ribonuclease Inhibitor"/>
    <property type="match status" value="1"/>
</dbReference>
<keyword evidence="3" id="KW-1185">Reference proteome</keyword>
<dbReference type="PANTHER" id="PTHR24114:SF2">
    <property type="entry name" value="F-BOX DOMAIN-CONTAINING PROTEIN-RELATED"/>
    <property type="match status" value="1"/>
</dbReference>
<comment type="caution">
    <text evidence="2">The sequence shown here is derived from an EMBL/GenBank/DDBJ whole genome shotgun (WGS) entry which is preliminary data.</text>
</comment>
<dbReference type="Pfam" id="PF13516">
    <property type="entry name" value="LRR_6"/>
    <property type="match status" value="4"/>
</dbReference>
<dbReference type="Proteomes" id="UP000887013">
    <property type="component" value="Unassembled WGS sequence"/>
</dbReference>
<feature type="compositionally biased region" description="Basic and acidic residues" evidence="1">
    <location>
        <begin position="517"/>
        <end position="534"/>
    </location>
</feature>
<feature type="compositionally biased region" description="Basic and acidic residues" evidence="1">
    <location>
        <begin position="1"/>
        <end position="18"/>
    </location>
</feature>
<evidence type="ECO:0000256" key="1">
    <source>
        <dbReference type="SAM" id="MobiDB-lite"/>
    </source>
</evidence>
<evidence type="ECO:0000313" key="2">
    <source>
        <dbReference type="EMBL" id="GFS91829.1"/>
    </source>
</evidence>
<dbReference type="InterPro" id="IPR032675">
    <property type="entry name" value="LRR_dom_sf"/>
</dbReference>
<sequence>MELTTRSETENTQDKVVENHNLSTHSKLEKQELGNKRQSAPSNVDELEKDSEIAFKKTIEETLERLRKLPTTASEIEIPKVKRGVTDIYKKLCKALKVPINSTFLDNTERDAMDFSYQCIGSVGIIAVTKSLILCQTVKDLNLSYNKLGAQSLPAITSLLNQNENILRLSLKGNEIGRNSSHWLIELISTCHCVEFLDLSENDLGDVEFTEIATTLMKVDRIKELILSKNSASAACGLVFGTSINKCSALERLDLSSNFLEEGAAGLFGTFKLSNLKYLNFSDNGINDEAMSDLAKGLRGNKSIQELDLSNNFISNKGIIEFAPALKKNSTLEILRLTNNPFHGIATNVLLRSTGENLKLLDISGIQVNLEFLKTWHKFKKSGRAIKVLFGSVIRHDMLPRDFIQFQDKPIDASNALHFAQQFADEKGISLKHVFNDINADFIKQKATEAPSAEEVVVEDKVRLMTTDEFAKSLMSSELAVPKSMANEIAKALCVDGMVNMWEICSKIKWRPDDLAAKVKSMKKEPPPDKSKDKDKKKKKKK</sequence>
<evidence type="ECO:0000313" key="3">
    <source>
        <dbReference type="Proteomes" id="UP000887013"/>
    </source>
</evidence>
<dbReference type="OrthoDB" id="6429169at2759"/>
<dbReference type="AlphaFoldDB" id="A0A8X6N3L9"/>
<accession>A0A8X6N3L9</accession>
<feature type="compositionally biased region" description="Basic and acidic residues" evidence="1">
    <location>
        <begin position="26"/>
        <end position="35"/>
    </location>
</feature>
<feature type="region of interest" description="Disordered" evidence="1">
    <location>
        <begin position="1"/>
        <end position="47"/>
    </location>
</feature>
<dbReference type="InterPro" id="IPR052394">
    <property type="entry name" value="LRR-containing"/>
</dbReference>
<proteinExistence type="predicted"/>
<dbReference type="SUPFAM" id="SSF52047">
    <property type="entry name" value="RNI-like"/>
    <property type="match status" value="1"/>
</dbReference>
<dbReference type="PANTHER" id="PTHR24114">
    <property type="entry name" value="LEUCINE RICH REPEAT FAMILY PROTEIN"/>
    <property type="match status" value="1"/>
</dbReference>
<feature type="region of interest" description="Disordered" evidence="1">
    <location>
        <begin position="517"/>
        <end position="542"/>
    </location>
</feature>
<dbReference type="SMART" id="SM00368">
    <property type="entry name" value="LRR_RI"/>
    <property type="match status" value="5"/>
</dbReference>
<name>A0A8X6N3L9_NEPPI</name>
<dbReference type="InterPro" id="IPR001611">
    <property type="entry name" value="Leu-rich_rpt"/>
</dbReference>
<protein>
    <submittedName>
        <fullName evidence="2">Leucine-rich repeat-containing protein 74A</fullName>
    </submittedName>
</protein>
<reference evidence="2" key="1">
    <citation type="submission" date="2020-08" db="EMBL/GenBank/DDBJ databases">
        <title>Multicomponent nature underlies the extraordinary mechanical properties of spider dragline silk.</title>
        <authorList>
            <person name="Kono N."/>
            <person name="Nakamura H."/>
            <person name="Mori M."/>
            <person name="Yoshida Y."/>
            <person name="Ohtoshi R."/>
            <person name="Malay A.D."/>
            <person name="Moran D.A.P."/>
            <person name="Tomita M."/>
            <person name="Numata K."/>
            <person name="Arakawa K."/>
        </authorList>
    </citation>
    <scope>NUCLEOTIDE SEQUENCE</scope>
</reference>
<organism evidence="2 3">
    <name type="scientific">Nephila pilipes</name>
    <name type="common">Giant wood spider</name>
    <name type="synonym">Nephila maculata</name>
    <dbReference type="NCBI Taxonomy" id="299642"/>
    <lineage>
        <taxon>Eukaryota</taxon>
        <taxon>Metazoa</taxon>
        <taxon>Ecdysozoa</taxon>
        <taxon>Arthropoda</taxon>
        <taxon>Chelicerata</taxon>
        <taxon>Arachnida</taxon>
        <taxon>Araneae</taxon>
        <taxon>Araneomorphae</taxon>
        <taxon>Entelegynae</taxon>
        <taxon>Araneoidea</taxon>
        <taxon>Nephilidae</taxon>
        <taxon>Nephila</taxon>
    </lineage>
</organism>
<gene>
    <name evidence="2" type="primary">Lrrc74a</name>
    <name evidence="2" type="ORF">NPIL_583741</name>
</gene>